<dbReference type="InterPro" id="IPR001902">
    <property type="entry name" value="SLC26A/SulP_fam"/>
</dbReference>
<dbReference type="InterPro" id="IPR036513">
    <property type="entry name" value="STAS_dom_sf"/>
</dbReference>
<feature type="transmembrane region" description="Helical" evidence="5">
    <location>
        <begin position="176"/>
        <end position="196"/>
    </location>
</feature>
<dbReference type="Pfam" id="PF00916">
    <property type="entry name" value="Sulfate_transp"/>
    <property type="match status" value="1"/>
</dbReference>
<feature type="transmembrane region" description="Helical" evidence="5">
    <location>
        <begin position="50"/>
        <end position="66"/>
    </location>
</feature>
<protein>
    <submittedName>
        <fullName evidence="7">Sodium-independent anion transporter</fullName>
    </submittedName>
</protein>
<feature type="transmembrane region" description="Helical" evidence="5">
    <location>
        <begin position="73"/>
        <end position="92"/>
    </location>
</feature>
<comment type="subcellular location">
    <subcellularLocation>
        <location evidence="1">Membrane</location>
        <topology evidence="1">Multi-pass membrane protein</topology>
    </subcellularLocation>
</comment>
<dbReference type="NCBIfam" id="TIGR00815">
    <property type="entry name" value="sulP"/>
    <property type="match status" value="1"/>
</dbReference>
<feature type="transmembrane region" description="Helical" evidence="5">
    <location>
        <begin position="382"/>
        <end position="414"/>
    </location>
</feature>
<keyword evidence="4 5" id="KW-0472">Membrane</keyword>
<dbReference type="OrthoDB" id="9771198at2"/>
<accession>A0A323TZ60</accession>
<keyword evidence="8" id="KW-1185">Reference proteome</keyword>
<evidence type="ECO:0000256" key="4">
    <source>
        <dbReference type="ARBA" id="ARBA00023136"/>
    </source>
</evidence>
<dbReference type="Proteomes" id="UP000248214">
    <property type="component" value="Unassembled WGS sequence"/>
</dbReference>
<name>A0A323TZ60_9BACI</name>
<evidence type="ECO:0000259" key="6">
    <source>
        <dbReference type="PROSITE" id="PS50801"/>
    </source>
</evidence>
<organism evidence="7 8">
    <name type="scientific">Salipaludibacillus keqinensis</name>
    <dbReference type="NCBI Taxonomy" id="2045207"/>
    <lineage>
        <taxon>Bacteria</taxon>
        <taxon>Bacillati</taxon>
        <taxon>Bacillota</taxon>
        <taxon>Bacilli</taxon>
        <taxon>Bacillales</taxon>
        <taxon>Bacillaceae</taxon>
    </lineage>
</organism>
<feature type="transmembrane region" description="Helical" evidence="5">
    <location>
        <begin position="240"/>
        <end position="264"/>
    </location>
</feature>
<dbReference type="Gene3D" id="3.30.750.24">
    <property type="entry name" value="STAS domain"/>
    <property type="match status" value="1"/>
</dbReference>
<evidence type="ECO:0000256" key="3">
    <source>
        <dbReference type="ARBA" id="ARBA00022989"/>
    </source>
</evidence>
<proteinExistence type="predicted"/>
<comment type="caution">
    <text evidence="7">The sequence shown here is derived from an EMBL/GenBank/DDBJ whole genome shotgun (WGS) entry which is preliminary data.</text>
</comment>
<evidence type="ECO:0000256" key="2">
    <source>
        <dbReference type="ARBA" id="ARBA00022692"/>
    </source>
</evidence>
<dbReference type="SUPFAM" id="SSF52091">
    <property type="entry name" value="SpoIIaa-like"/>
    <property type="match status" value="1"/>
</dbReference>
<feature type="transmembrane region" description="Helical" evidence="5">
    <location>
        <begin position="132"/>
        <end position="156"/>
    </location>
</feature>
<feature type="transmembrane region" description="Helical" evidence="5">
    <location>
        <begin position="348"/>
        <end position="370"/>
    </location>
</feature>
<dbReference type="PANTHER" id="PTHR11814">
    <property type="entry name" value="SULFATE TRANSPORTER"/>
    <property type="match status" value="1"/>
</dbReference>
<dbReference type="GO" id="GO:0055085">
    <property type="term" value="P:transmembrane transport"/>
    <property type="evidence" value="ECO:0007669"/>
    <property type="project" value="InterPro"/>
</dbReference>
<dbReference type="CDD" id="cd07042">
    <property type="entry name" value="STAS_SulP_like_sulfate_transporter"/>
    <property type="match status" value="1"/>
</dbReference>
<keyword evidence="3 5" id="KW-1133">Transmembrane helix</keyword>
<dbReference type="EMBL" id="PDOD01000001">
    <property type="protein sequence ID" value="PYZ94875.1"/>
    <property type="molecule type" value="Genomic_DNA"/>
</dbReference>
<gene>
    <name evidence="7" type="ORF">CR194_04945</name>
</gene>
<evidence type="ECO:0000256" key="1">
    <source>
        <dbReference type="ARBA" id="ARBA00004141"/>
    </source>
</evidence>
<dbReference type="InterPro" id="IPR011547">
    <property type="entry name" value="SLC26A/SulP_dom"/>
</dbReference>
<sequence length="563" mass="61337">MNTKLAKSLLLPEAYNKRLLQRDIIAGITVLVMLVPQSMAYAMLAGLPPVMGLYASTIPLLIYALLGASRYLAVGPVAMASILVFAGVSVLAEPGSPQYIELVILLTLMAGLIQLLLSLLNAGAFIKFVSKHVISGFTSAVAIIIALSQVGSLLGMELSSQNQVIFLLGDIFRNLTKIHLLTAVIGVGAFFFLRFAGKISTRLPWPLITVLLGVIVVYTLQLEGRGVSIVGDVPAGLPQFGFPEVSFSAVQLLFPAALTIALIAMMESLAITKTLAGDSGERVNINKELKAIGAANAIGSFLQSYVVTGSFSRSAVNFHAGAVSKISTVVTALGIVLTLFFFTPLFYYLPQAVLAAIIMSAVFGLIDFRAMRKSFQIKAADGWVWCLTFAATLLIGIQWGLLIGVLVSLCILIHQISHPKVVELGWHGPSRTYRDIQRYEQANKPRTMLLLRIDTRIHFSNAESLEDQITGALKRDMEASDRLKDCILDMGSVNDIDTVGVEMIERIMTRYHGNVNVWLVNLKGPVRDVLKKSLIAEKYAEQISFLSLEKIVEKRKPTIEYLI</sequence>
<evidence type="ECO:0000313" key="7">
    <source>
        <dbReference type="EMBL" id="PYZ94875.1"/>
    </source>
</evidence>
<dbReference type="AlphaFoldDB" id="A0A323TZ60"/>
<feature type="domain" description="STAS" evidence="6">
    <location>
        <begin position="438"/>
        <end position="555"/>
    </location>
</feature>
<feature type="transmembrane region" description="Helical" evidence="5">
    <location>
        <begin position="24"/>
        <end position="44"/>
    </location>
</feature>
<dbReference type="PROSITE" id="PS50801">
    <property type="entry name" value="STAS"/>
    <property type="match status" value="1"/>
</dbReference>
<feature type="transmembrane region" description="Helical" evidence="5">
    <location>
        <begin position="98"/>
        <end position="120"/>
    </location>
</feature>
<feature type="transmembrane region" description="Helical" evidence="5">
    <location>
        <begin position="203"/>
        <end position="220"/>
    </location>
</feature>
<dbReference type="Pfam" id="PF01740">
    <property type="entry name" value="STAS"/>
    <property type="match status" value="1"/>
</dbReference>
<dbReference type="GO" id="GO:0016020">
    <property type="term" value="C:membrane"/>
    <property type="evidence" value="ECO:0007669"/>
    <property type="project" value="UniProtKB-SubCell"/>
</dbReference>
<keyword evidence="2 5" id="KW-0812">Transmembrane</keyword>
<dbReference type="RefSeq" id="WP_110608508.1">
    <property type="nucleotide sequence ID" value="NZ_PDOD01000001.1"/>
</dbReference>
<evidence type="ECO:0000313" key="8">
    <source>
        <dbReference type="Proteomes" id="UP000248214"/>
    </source>
</evidence>
<dbReference type="InterPro" id="IPR002645">
    <property type="entry name" value="STAS_dom"/>
</dbReference>
<evidence type="ECO:0000256" key="5">
    <source>
        <dbReference type="SAM" id="Phobius"/>
    </source>
</evidence>
<reference evidence="7 8" key="1">
    <citation type="submission" date="2017-10" db="EMBL/GenBank/DDBJ databases">
        <title>Bacillus sp. nov., a halophilic bacterium isolated from a Keqin Lake.</title>
        <authorList>
            <person name="Wang H."/>
        </authorList>
    </citation>
    <scope>NUCLEOTIDE SEQUENCE [LARGE SCALE GENOMIC DNA]</scope>
    <source>
        <strain evidence="7 8">KQ-12</strain>
    </source>
</reference>
<feature type="transmembrane region" description="Helical" evidence="5">
    <location>
        <begin position="322"/>
        <end position="342"/>
    </location>
</feature>